<accession>X1JTR1</accession>
<organism evidence="1">
    <name type="scientific">marine sediment metagenome</name>
    <dbReference type="NCBI Taxonomy" id="412755"/>
    <lineage>
        <taxon>unclassified sequences</taxon>
        <taxon>metagenomes</taxon>
        <taxon>ecological metagenomes</taxon>
    </lineage>
</organism>
<name>X1JTR1_9ZZZZ</name>
<reference evidence="1" key="1">
    <citation type="journal article" date="2014" name="Front. Microbiol.">
        <title>High frequency of phylogenetically diverse reductive dehalogenase-homologous genes in deep subseafloor sedimentary metagenomes.</title>
        <authorList>
            <person name="Kawai M."/>
            <person name="Futagami T."/>
            <person name="Toyoda A."/>
            <person name="Takaki Y."/>
            <person name="Nishi S."/>
            <person name="Hori S."/>
            <person name="Arai W."/>
            <person name="Tsubouchi T."/>
            <person name="Morono Y."/>
            <person name="Uchiyama I."/>
            <person name="Ito T."/>
            <person name="Fujiyama A."/>
            <person name="Inagaki F."/>
            <person name="Takami H."/>
        </authorList>
    </citation>
    <scope>NUCLEOTIDE SEQUENCE</scope>
    <source>
        <strain evidence="1">Expedition CK06-06</strain>
    </source>
</reference>
<evidence type="ECO:0000313" key="1">
    <source>
        <dbReference type="EMBL" id="GAH98131.1"/>
    </source>
</evidence>
<dbReference type="EMBL" id="BARV01001602">
    <property type="protein sequence ID" value="GAH98131.1"/>
    <property type="molecule type" value="Genomic_DNA"/>
</dbReference>
<sequence length="113" mass="13609">TVKKHRYMAMLNEDERPTSWEEKLVYYADMRIMHDKIVLLKDRLEDGHKRNAFLHRANPQSKINMAKVDSLIYRLEKEIFKKIGLDPTAVTDEFIDLYKHNIKDNYNEDNNRI</sequence>
<gene>
    <name evidence="1" type="ORF">S06H3_04540</name>
</gene>
<feature type="non-terminal residue" evidence="1">
    <location>
        <position position="1"/>
    </location>
</feature>
<comment type="caution">
    <text evidence="1">The sequence shown here is derived from an EMBL/GenBank/DDBJ whole genome shotgun (WGS) entry which is preliminary data.</text>
</comment>
<protein>
    <submittedName>
        <fullName evidence="1">Uncharacterized protein</fullName>
    </submittedName>
</protein>
<proteinExistence type="predicted"/>
<dbReference type="AlphaFoldDB" id="X1JTR1"/>